<keyword evidence="8" id="KW-1185">Reference proteome</keyword>
<comment type="similarity">
    <text evidence="2">Belongs to the major royal jelly protein family.</text>
</comment>
<dbReference type="Proteomes" id="UP000092461">
    <property type="component" value="Unassembled WGS sequence"/>
</dbReference>
<keyword evidence="4 5" id="KW-0732">Signal</keyword>
<dbReference type="AlphaFoldDB" id="A0A1B0CBH0"/>
<evidence type="ECO:0000313" key="6">
    <source>
        <dbReference type="EMBL" id="MBC1174044.1"/>
    </source>
</evidence>
<accession>A0A1B0CBH0</accession>
<dbReference type="EnsemblMetazoa" id="LLOJ001469-RA">
    <property type="protein sequence ID" value="LLOJ001469-PA"/>
    <property type="gene ID" value="LLOJ001469"/>
</dbReference>
<keyword evidence="3" id="KW-0964">Secreted</keyword>
<dbReference type="EMBL" id="GITU01005341">
    <property type="protein sequence ID" value="MBC1174044.1"/>
    <property type="molecule type" value="Transcribed_RNA"/>
</dbReference>
<sequence length="382" mass="43656">MKVFFSIFTLVLFQGTLGADTQGYKWKQLLYNNVTPGSYNPDNMISTAFAYDAEGEKLFLAVPRKLPRVPYTLAEVDTKNSLGLLMIVVAFGWLILGRWNTPVVMLINIPKEKPTLIAYDLKKDHTPEIHRFEIPDNLYSSQVEFGGFAVDVVNTKGDCTESFVYLTNFKDNSLIVYDETQRKAWKFTDKTFEADKESTFSYSGEEQMKYKVGLFGIALGDRDEMGHRPAYYIAGSSTKVYSVNTKELKTENGQLNPQLHGDRGGYTDAIALAYDPAHKVLYFAESDSRQVSCWNVNMELKPDNTDVIFSSARFAFGTDILVDSKGMLWIMANGHPPVEDQEKIWKMRFVNRKIRIMKVETERVFKYSRCNPNYKPPKEIEV</sequence>
<evidence type="ECO:0000256" key="1">
    <source>
        <dbReference type="ARBA" id="ARBA00004613"/>
    </source>
</evidence>
<proteinExistence type="inferred from homology"/>
<evidence type="ECO:0000256" key="5">
    <source>
        <dbReference type="SAM" id="SignalP"/>
    </source>
</evidence>
<dbReference type="Gene3D" id="2.120.10.30">
    <property type="entry name" value="TolB, C-terminal domain"/>
    <property type="match status" value="2"/>
</dbReference>
<organism evidence="7 8">
    <name type="scientific">Lutzomyia longipalpis</name>
    <name type="common">Sand fly</name>
    <dbReference type="NCBI Taxonomy" id="7200"/>
    <lineage>
        <taxon>Eukaryota</taxon>
        <taxon>Metazoa</taxon>
        <taxon>Ecdysozoa</taxon>
        <taxon>Arthropoda</taxon>
        <taxon>Hexapoda</taxon>
        <taxon>Insecta</taxon>
        <taxon>Pterygota</taxon>
        <taxon>Neoptera</taxon>
        <taxon>Endopterygota</taxon>
        <taxon>Diptera</taxon>
        <taxon>Nematocera</taxon>
        <taxon>Psychodoidea</taxon>
        <taxon>Psychodidae</taxon>
        <taxon>Lutzomyia</taxon>
        <taxon>Lutzomyia</taxon>
    </lineage>
</organism>
<reference evidence="7" key="3">
    <citation type="submission" date="2020-05" db="UniProtKB">
        <authorList>
            <consortium name="EnsemblMetazoa"/>
        </authorList>
    </citation>
    <scope>IDENTIFICATION</scope>
    <source>
        <strain evidence="7">Jacobina</strain>
    </source>
</reference>
<comment type="subcellular location">
    <subcellularLocation>
        <location evidence="1">Secreted</location>
    </subcellularLocation>
</comment>
<name>A0A1B0CBH0_LUTLO</name>
<reference evidence="8" key="1">
    <citation type="submission" date="2012-05" db="EMBL/GenBank/DDBJ databases">
        <title>Whole Genome Assembly of Lutzomyia longipalpis.</title>
        <authorList>
            <person name="Richards S."/>
            <person name="Qu C."/>
            <person name="Dillon R."/>
            <person name="Worley K."/>
            <person name="Scherer S."/>
            <person name="Batterton M."/>
            <person name="Taylor A."/>
            <person name="Hawes A."/>
            <person name="Hernandez B."/>
            <person name="Kovar C."/>
            <person name="Mandapat C."/>
            <person name="Pham C."/>
            <person name="Qu C."/>
            <person name="Jing C."/>
            <person name="Bess C."/>
            <person name="Bandaranaike D."/>
            <person name="Ngo D."/>
            <person name="Ongeri F."/>
            <person name="Arias F."/>
            <person name="Lara F."/>
            <person name="Weissenberger G."/>
            <person name="Kamau G."/>
            <person name="Han H."/>
            <person name="Shen H."/>
            <person name="Dinh H."/>
            <person name="Khalil I."/>
            <person name="Jones J."/>
            <person name="Shafer J."/>
            <person name="Jayaseelan J."/>
            <person name="Quiroz J."/>
            <person name="Blankenburg K."/>
            <person name="Nguyen L."/>
            <person name="Jackson L."/>
            <person name="Francisco L."/>
            <person name="Tang L.-Y."/>
            <person name="Pu L.-L."/>
            <person name="Perales L."/>
            <person name="Lorensuhewa L."/>
            <person name="Munidasa M."/>
            <person name="Coyle M."/>
            <person name="Taylor M."/>
            <person name="Puazo M."/>
            <person name="Firestine M."/>
            <person name="Scheel M."/>
            <person name="Javaid M."/>
            <person name="Wang M."/>
            <person name="Li M."/>
            <person name="Tabassum N."/>
            <person name="Saada N."/>
            <person name="Osuji N."/>
            <person name="Aqrawi P."/>
            <person name="Fu Q."/>
            <person name="Thornton R."/>
            <person name="Raj R."/>
            <person name="Goodspeed R."/>
            <person name="Mata R."/>
            <person name="Najjar R."/>
            <person name="Gubbala S."/>
            <person name="Lee S."/>
            <person name="Denson S."/>
            <person name="Patil S."/>
            <person name="Macmil S."/>
            <person name="Qi S."/>
            <person name="Matskevitch T."/>
            <person name="Palculict T."/>
            <person name="Mathew T."/>
            <person name="Vee V."/>
            <person name="Velamala V."/>
            <person name="Korchina V."/>
            <person name="Cai W."/>
            <person name="Liu W."/>
            <person name="Dai W."/>
            <person name="Zou X."/>
            <person name="Zhu Y."/>
            <person name="Zhang Y."/>
            <person name="Wu Y.-Q."/>
            <person name="Xin Y."/>
            <person name="Nazarath L."/>
            <person name="Kovar C."/>
            <person name="Han Y."/>
            <person name="Muzny D."/>
            <person name="Gibbs R."/>
        </authorList>
    </citation>
    <scope>NUCLEOTIDE SEQUENCE [LARGE SCALE GENOMIC DNA]</scope>
    <source>
        <strain evidence="8">Jacobina</strain>
    </source>
</reference>
<evidence type="ECO:0000256" key="3">
    <source>
        <dbReference type="ARBA" id="ARBA00022525"/>
    </source>
</evidence>
<dbReference type="SUPFAM" id="SSF63829">
    <property type="entry name" value="Calcium-dependent phosphotriesterase"/>
    <property type="match status" value="1"/>
</dbReference>
<dbReference type="PANTHER" id="PTHR10009:SF18">
    <property type="entry name" value="PROTEIN YELLOW-LIKE PROTEIN"/>
    <property type="match status" value="1"/>
</dbReference>
<dbReference type="InterPro" id="IPR011042">
    <property type="entry name" value="6-blade_b-propeller_TolB-like"/>
</dbReference>
<dbReference type="GO" id="GO:0005576">
    <property type="term" value="C:extracellular region"/>
    <property type="evidence" value="ECO:0007669"/>
    <property type="project" value="UniProtKB-SubCell"/>
</dbReference>
<reference evidence="6" key="2">
    <citation type="journal article" date="2020" name="BMC">
        <title>Leishmania infection induces a limited differential gene expression in the sand fly midgut.</title>
        <authorList>
            <person name="Coutinho-Abreu I.V."/>
            <person name="Serafim T.D."/>
            <person name="Meneses C."/>
            <person name="Kamhawi S."/>
            <person name="Oliveira F."/>
            <person name="Valenzuela J.G."/>
        </authorList>
    </citation>
    <scope>NUCLEOTIDE SEQUENCE</scope>
    <source>
        <strain evidence="6">Jacobina</strain>
        <tissue evidence="6">Midgut</tissue>
    </source>
</reference>
<feature type="signal peptide" evidence="5">
    <location>
        <begin position="1"/>
        <end position="18"/>
    </location>
</feature>
<dbReference type="PANTHER" id="PTHR10009">
    <property type="entry name" value="PROTEIN YELLOW-RELATED"/>
    <property type="match status" value="1"/>
</dbReference>
<dbReference type="InterPro" id="IPR017996">
    <property type="entry name" value="MRJP/yellow-related"/>
</dbReference>
<evidence type="ECO:0000256" key="4">
    <source>
        <dbReference type="ARBA" id="ARBA00022729"/>
    </source>
</evidence>
<dbReference type="Pfam" id="PF03022">
    <property type="entry name" value="MRJP"/>
    <property type="match status" value="1"/>
</dbReference>
<evidence type="ECO:0000256" key="2">
    <source>
        <dbReference type="ARBA" id="ARBA00009127"/>
    </source>
</evidence>
<evidence type="ECO:0000313" key="8">
    <source>
        <dbReference type="Proteomes" id="UP000092461"/>
    </source>
</evidence>
<dbReference type="VEuPathDB" id="VectorBase:LLOJ001469"/>
<feature type="chain" id="PRO_5044555242" evidence="5">
    <location>
        <begin position="19"/>
        <end position="382"/>
    </location>
</feature>
<dbReference type="VEuPathDB" id="VectorBase:LLONM1_011392"/>
<evidence type="ECO:0000313" key="7">
    <source>
        <dbReference type="EnsemblMetazoa" id="LLOJ001469-PA"/>
    </source>
</evidence>
<protein>
    <submittedName>
        <fullName evidence="6">Putative major royal jelly protein</fullName>
    </submittedName>
</protein>
<dbReference type="EMBL" id="AJWK01005149">
    <property type="status" value="NOT_ANNOTATED_CDS"/>
    <property type="molecule type" value="Genomic_DNA"/>
</dbReference>